<evidence type="ECO:0000313" key="3">
    <source>
        <dbReference type="Proteomes" id="UP000008311"/>
    </source>
</evidence>
<keyword evidence="3" id="KW-1185">Reference proteome</keyword>
<evidence type="ECO:0000313" key="2">
    <source>
        <dbReference type="EMBL" id="EEF22111.1"/>
    </source>
</evidence>
<sequence length="87" mass="10096">MHDERRKREHHAGREIDFAADHQHDFAARDDGRGRDELRKVLQARACQKEVAVHEFEIGAENQRHHEDARLARTCNRAQPPLRPGTA</sequence>
<dbReference type="AlphaFoldDB" id="B9TPV3"/>
<accession>B9TPV3</accession>
<dbReference type="Proteomes" id="UP000008311">
    <property type="component" value="Unassembled WGS sequence"/>
</dbReference>
<proteinExistence type="predicted"/>
<feature type="non-terminal residue" evidence="2">
    <location>
        <position position="87"/>
    </location>
</feature>
<dbReference type="InParanoid" id="B9TPV3"/>
<reference evidence="3" key="1">
    <citation type="journal article" date="2010" name="Nat. Biotechnol.">
        <title>Draft genome sequence of the oilseed species Ricinus communis.</title>
        <authorList>
            <person name="Chan A.P."/>
            <person name="Crabtree J."/>
            <person name="Zhao Q."/>
            <person name="Lorenzi H."/>
            <person name="Orvis J."/>
            <person name="Puiu D."/>
            <person name="Melake-Berhan A."/>
            <person name="Jones K.M."/>
            <person name="Redman J."/>
            <person name="Chen G."/>
            <person name="Cahoon E.B."/>
            <person name="Gedil M."/>
            <person name="Stanke M."/>
            <person name="Haas B.J."/>
            <person name="Wortman J.R."/>
            <person name="Fraser-Liggett C.M."/>
            <person name="Ravel J."/>
            <person name="Rabinowicz P.D."/>
        </authorList>
    </citation>
    <scope>NUCLEOTIDE SEQUENCE [LARGE SCALE GENOMIC DNA]</scope>
    <source>
        <strain evidence="3">cv. Hale</strain>
    </source>
</reference>
<gene>
    <name evidence="2" type="ORF">RCOM_1986400</name>
</gene>
<evidence type="ECO:0000256" key="1">
    <source>
        <dbReference type="SAM" id="MobiDB-lite"/>
    </source>
</evidence>
<feature type="region of interest" description="Disordered" evidence="1">
    <location>
        <begin position="1"/>
        <end position="31"/>
    </location>
</feature>
<protein>
    <submittedName>
        <fullName evidence="2">Uncharacterized protein</fullName>
    </submittedName>
</protein>
<dbReference type="EMBL" id="EQ997046">
    <property type="protein sequence ID" value="EEF22111.1"/>
    <property type="molecule type" value="Genomic_DNA"/>
</dbReference>
<organism evidence="2 3">
    <name type="scientific">Ricinus communis</name>
    <name type="common">Castor bean</name>
    <dbReference type="NCBI Taxonomy" id="3988"/>
    <lineage>
        <taxon>Eukaryota</taxon>
        <taxon>Viridiplantae</taxon>
        <taxon>Streptophyta</taxon>
        <taxon>Embryophyta</taxon>
        <taxon>Tracheophyta</taxon>
        <taxon>Spermatophyta</taxon>
        <taxon>Magnoliopsida</taxon>
        <taxon>eudicotyledons</taxon>
        <taxon>Gunneridae</taxon>
        <taxon>Pentapetalae</taxon>
        <taxon>rosids</taxon>
        <taxon>fabids</taxon>
        <taxon>Malpighiales</taxon>
        <taxon>Euphorbiaceae</taxon>
        <taxon>Acalyphoideae</taxon>
        <taxon>Acalypheae</taxon>
        <taxon>Ricinus</taxon>
    </lineage>
</organism>
<name>B9TPV3_RICCO</name>